<organism evidence="1 2">
    <name type="scientific">Staurois parvus</name>
    <dbReference type="NCBI Taxonomy" id="386267"/>
    <lineage>
        <taxon>Eukaryota</taxon>
        <taxon>Metazoa</taxon>
        <taxon>Chordata</taxon>
        <taxon>Craniata</taxon>
        <taxon>Vertebrata</taxon>
        <taxon>Euteleostomi</taxon>
        <taxon>Amphibia</taxon>
        <taxon>Batrachia</taxon>
        <taxon>Anura</taxon>
        <taxon>Neobatrachia</taxon>
        <taxon>Ranoidea</taxon>
        <taxon>Ranidae</taxon>
        <taxon>Staurois</taxon>
    </lineage>
</organism>
<comment type="caution">
    <text evidence="1">The sequence shown here is derived from an EMBL/GenBank/DDBJ whole genome shotgun (WGS) entry which is preliminary data.</text>
</comment>
<dbReference type="EMBL" id="CATNWA010016915">
    <property type="protein sequence ID" value="CAI9596380.1"/>
    <property type="molecule type" value="Genomic_DNA"/>
</dbReference>
<dbReference type="Proteomes" id="UP001162483">
    <property type="component" value="Unassembled WGS sequence"/>
</dbReference>
<gene>
    <name evidence="1" type="ORF">SPARVUS_LOCUS12062794</name>
</gene>
<name>A0ABN9FH86_9NEOB</name>
<keyword evidence="2" id="KW-1185">Reference proteome</keyword>
<evidence type="ECO:0000313" key="1">
    <source>
        <dbReference type="EMBL" id="CAI9596380.1"/>
    </source>
</evidence>
<reference evidence="1" key="1">
    <citation type="submission" date="2023-05" db="EMBL/GenBank/DDBJ databases">
        <authorList>
            <person name="Stuckert A."/>
        </authorList>
    </citation>
    <scope>NUCLEOTIDE SEQUENCE</scope>
</reference>
<accession>A0ABN9FH86</accession>
<protein>
    <submittedName>
        <fullName evidence="1">Uncharacterized protein</fullName>
    </submittedName>
</protein>
<sequence>MSRHQYHKQWPLIGIRWDNSGPSLVSVGGIVPNHHWCQWERNRCPIIGISGRNSAPSLVSVGGIVPHHWYQWEEKCPIIGVSCEIVTKMLPCCNYVIIVHWKMWTHIGDPRCAGEYCPFHHWCQSENSVPILLISVGGIVPIVGISGRNSAPSLVSVGGIVPHHWC</sequence>
<evidence type="ECO:0000313" key="2">
    <source>
        <dbReference type="Proteomes" id="UP001162483"/>
    </source>
</evidence>
<proteinExistence type="predicted"/>